<name>A0A7W9X4S3_9BURK</name>
<keyword evidence="4" id="KW-1185">Reference proteome</keyword>
<proteinExistence type="predicted"/>
<evidence type="ECO:0000256" key="1">
    <source>
        <dbReference type="PROSITE-ProRule" id="PRU00325"/>
    </source>
</evidence>
<accession>A0A7W9X4S3</accession>
<comment type="caution">
    <text evidence="3">The sequence shown here is derived from an EMBL/GenBank/DDBJ whole genome shotgun (WGS) entry which is preliminary data.</text>
</comment>
<keyword evidence="1" id="KW-0862">Zinc</keyword>
<keyword evidence="1" id="KW-0863">Zinc-finger</keyword>
<reference evidence="3 4" key="1">
    <citation type="submission" date="2020-08" db="EMBL/GenBank/DDBJ databases">
        <title>The Agave Microbiome: Exploring the role of microbial communities in plant adaptations to desert environments.</title>
        <authorList>
            <person name="Partida-Martinez L.P."/>
        </authorList>
    </citation>
    <scope>NUCLEOTIDE SEQUENCE [LARGE SCALE GENOMIC DNA]</scope>
    <source>
        <strain evidence="3 4">AT3.2</strain>
    </source>
</reference>
<dbReference type="GO" id="GO:0008270">
    <property type="term" value="F:zinc ion binding"/>
    <property type="evidence" value="ECO:0007669"/>
    <property type="project" value="UniProtKB-KW"/>
</dbReference>
<dbReference type="Pfam" id="PF04434">
    <property type="entry name" value="SWIM"/>
    <property type="match status" value="2"/>
</dbReference>
<sequence>MTMVRTDLMELGPDALTALANPGFVKRAQKDVAAGALPALRQDPDGTVHALFADAVQTSMPPGVALRDAACNCSASGMCRHRVMLVLAYQAEHAGAPGAADDAAGAQPDRWNPADFDDAALAAACTPRVLEQARKLALERPAATIVLAGAAGSVPAAHLPMSQVRFFSSTSLALARCDCQQGTACAHVVLACWAFRQARQTHPGLNEVTLVVAPSGVAAPEAAVGLMDTAAAHHARALVLDWLWSLWREGAAQPLPGLEARYEAALAALTQLGWTWVREDLDTVWRIVQALAQRSNRFGMADLVDASASLHARLQGAAHADATPGARMPASQILGLGQQGEVALDLLRLVSLGVTCWRDDAGVGASIVFADPDTQAACTLERTWPRGDDAQDDAELLLNRRIAGHPLRQLGAGQVVTRAAKRRANASVELGSQARQTSVLALSPKAWDDLRAPLRFDSLRALQQHLRSRAPAGIRSGQAGSNWHVVDVRDMTLAGWAWDGVQQTLFAQWEDAGEPILRTRLAYQSVTPGAVDALARALAGEWGAVHAIAGPVSCEGGGVAIQPTGVLTDQRAIVLALEPSAPHPMPVRDMPVEADPGQALLRMTFTLLEQVARQGLRHMPPSLQRRALTQATELDEAGYAEVARLLRAALADQRDADRLATLSALGGLLRALLNQGA</sequence>
<gene>
    <name evidence="3" type="ORF">HD842_004672</name>
</gene>
<evidence type="ECO:0000313" key="4">
    <source>
        <dbReference type="Proteomes" id="UP000540787"/>
    </source>
</evidence>
<evidence type="ECO:0000313" key="3">
    <source>
        <dbReference type="EMBL" id="MBB6136494.1"/>
    </source>
</evidence>
<organism evidence="3 4">
    <name type="scientific">Massilia aurea</name>
    <dbReference type="NCBI Taxonomy" id="373040"/>
    <lineage>
        <taxon>Bacteria</taxon>
        <taxon>Pseudomonadati</taxon>
        <taxon>Pseudomonadota</taxon>
        <taxon>Betaproteobacteria</taxon>
        <taxon>Burkholderiales</taxon>
        <taxon>Oxalobacteraceae</taxon>
        <taxon>Telluria group</taxon>
        <taxon>Massilia</taxon>
    </lineage>
</organism>
<dbReference type="Proteomes" id="UP000540787">
    <property type="component" value="Unassembled WGS sequence"/>
</dbReference>
<protein>
    <recommendedName>
        <fullName evidence="2">SWIM-type domain-containing protein</fullName>
    </recommendedName>
</protein>
<dbReference type="InterPro" id="IPR007527">
    <property type="entry name" value="Znf_SWIM"/>
</dbReference>
<keyword evidence="1" id="KW-0479">Metal-binding</keyword>
<dbReference type="RefSeq" id="WP_183558309.1">
    <property type="nucleotide sequence ID" value="NZ_JACHBX010000006.1"/>
</dbReference>
<evidence type="ECO:0000259" key="2">
    <source>
        <dbReference type="PROSITE" id="PS50966"/>
    </source>
</evidence>
<dbReference type="EMBL" id="JACHBX010000006">
    <property type="protein sequence ID" value="MBB6136494.1"/>
    <property type="molecule type" value="Genomic_DNA"/>
</dbReference>
<dbReference type="AlphaFoldDB" id="A0A7W9X4S3"/>
<feature type="domain" description="SWIM-type" evidence="2">
    <location>
        <begin position="162"/>
        <end position="196"/>
    </location>
</feature>
<dbReference type="PROSITE" id="PS50966">
    <property type="entry name" value="ZF_SWIM"/>
    <property type="match status" value="1"/>
</dbReference>